<dbReference type="GO" id="GO:0006952">
    <property type="term" value="P:defense response"/>
    <property type="evidence" value="ECO:0007669"/>
    <property type="project" value="InterPro"/>
</dbReference>
<feature type="signal peptide" evidence="5">
    <location>
        <begin position="1"/>
        <end position="24"/>
    </location>
</feature>
<proteinExistence type="inferred from homology"/>
<dbReference type="EnsemblMetazoa" id="BGLB000222-RA">
    <property type="protein sequence ID" value="BGLB000222-PA"/>
    <property type="gene ID" value="BGLB000222"/>
</dbReference>
<reference evidence="6" key="1">
    <citation type="submission" date="2020-05" db="UniProtKB">
        <authorList>
            <consortium name="EnsemblMetazoa"/>
        </authorList>
    </citation>
    <scope>IDENTIFICATION</scope>
    <source>
        <strain evidence="6">BB02</strain>
    </source>
</reference>
<evidence type="ECO:0000313" key="7">
    <source>
        <dbReference type="Proteomes" id="UP000076420"/>
    </source>
</evidence>
<dbReference type="Pfam" id="PF14865">
    <property type="entry name" value="Macin"/>
    <property type="match status" value="1"/>
</dbReference>
<dbReference type="AlphaFoldDB" id="A0A182YU74"/>
<evidence type="ECO:0000256" key="4">
    <source>
        <dbReference type="ARBA" id="ARBA00023157"/>
    </source>
</evidence>
<dbReference type="Gene3D" id="3.30.30.100">
    <property type="match status" value="1"/>
</dbReference>
<evidence type="ECO:0000256" key="1">
    <source>
        <dbReference type="ARBA" id="ARBA00004613"/>
    </source>
</evidence>
<evidence type="ECO:0000256" key="5">
    <source>
        <dbReference type="SAM" id="SignalP"/>
    </source>
</evidence>
<accession>A0A182YU74</accession>
<evidence type="ECO:0000256" key="2">
    <source>
        <dbReference type="ARBA" id="ARBA00010366"/>
    </source>
</evidence>
<keyword evidence="3" id="KW-0964">Secreted</keyword>
<name>A0A182YU74_BIOGL</name>
<evidence type="ECO:0000313" key="6">
    <source>
        <dbReference type="EnsemblMetazoa" id="BGLB000222-PA"/>
    </source>
</evidence>
<dbReference type="InterPro" id="IPR029230">
    <property type="entry name" value="Macin"/>
</dbReference>
<keyword evidence="4" id="KW-1015">Disulfide bond</keyword>
<comment type="similarity">
    <text evidence="2">Belongs to the macin family.</text>
</comment>
<sequence length="85" mass="9567">MNYIVRSAITLLCAGLLSAPPSEANVITACWKAWSRCSRWSSWFTGKLWLTCYDKCRRLGKSRGRCVLTPTACPLAREAYQCQCS</sequence>
<comment type="subcellular location">
    <subcellularLocation>
        <location evidence="1">Secreted</location>
    </subcellularLocation>
</comment>
<keyword evidence="5" id="KW-0732">Signal</keyword>
<dbReference type="VEuPathDB" id="VectorBase:BGLB000222"/>
<dbReference type="GO" id="GO:0005576">
    <property type="term" value="C:extracellular region"/>
    <property type="evidence" value="ECO:0007669"/>
    <property type="project" value="UniProtKB-SubCell"/>
</dbReference>
<protein>
    <submittedName>
        <fullName evidence="6">Uncharacterized protein</fullName>
    </submittedName>
</protein>
<dbReference type="InterPro" id="IPR038456">
    <property type="entry name" value="Macin_sf"/>
</dbReference>
<evidence type="ECO:0000256" key="3">
    <source>
        <dbReference type="ARBA" id="ARBA00022525"/>
    </source>
</evidence>
<organism evidence="6 7">
    <name type="scientific">Biomphalaria glabrata</name>
    <name type="common">Bloodfluke planorb</name>
    <name type="synonym">Freshwater snail</name>
    <dbReference type="NCBI Taxonomy" id="6526"/>
    <lineage>
        <taxon>Eukaryota</taxon>
        <taxon>Metazoa</taxon>
        <taxon>Spiralia</taxon>
        <taxon>Lophotrochozoa</taxon>
        <taxon>Mollusca</taxon>
        <taxon>Gastropoda</taxon>
        <taxon>Heterobranchia</taxon>
        <taxon>Euthyneura</taxon>
        <taxon>Panpulmonata</taxon>
        <taxon>Hygrophila</taxon>
        <taxon>Lymnaeoidea</taxon>
        <taxon>Planorbidae</taxon>
        <taxon>Biomphalaria</taxon>
    </lineage>
</organism>
<feature type="chain" id="PRO_5008145021" evidence="5">
    <location>
        <begin position="25"/>
        <end position="85"/>
    </location>
</feature>
<dbReference type="Proteomes" id="UP000076420">
    <property type="component" value="Unassembled WGS sequence"/>
</dbReference>